<sequence length="1084" mass="125843">MIFVGQQAPNKAPESSEKHRTDKGKKAYDGSWWEATEIIAERKNEYKVSWADIDPKTGKRYQPCWVLKTDCTEELVNTWLKSHKRKVKKSISIPKKKRYRSTHMNKHRKVVTSDDSFEYESEDSGEKKYRKTRRNSSSSFKIDTLREDGSLKIELRNRDDVLFSSLVNSQNNTCFESFESLEYTQELTQMAHSDTSACEKSPNSKILGDIQKPYTSSKLDNMLPSMGLNAELKYDHLETPMTDIAASRIFGFSEFLKKPSNIENDHDILVEKTVSSLYHMENDNNIKTSSSRTDMFSKPDSIDNFSNFSYDKYKKEVDNSNGKMATSKEGDILKTQEKLEKNHCDNASKNYDHQELESPSPSEKVSAWLSNNESMQHKILDNSDTQTYAPITNVQESQLNNIEYNYPDSCISIESESLFRVEKDSISMKSKISEEEESEKYDNNASTVSASDDFIVSLRSVQNKPHIYFFGIEMNNTQRNIYLQLILQYNDLLQEFCSTLNPDKTLIKKAQRFINILTMLTIHPFLIFKDKFENESLEKIELENLVHSSPKFIFLATFLEKSKNLELVIGISSDNEMLLDLIEILIKKLNILYLKTNQYSENINIHKGVKVLLISYGKGKGEDLEIYSDIVICIYTSTHILSIRNFNYSPNDKIKNHIIPITINSVEHIQLSVMKDIPQILYFQNVAKITILLRKFAGILPSNQFFSNESSQLVYNWIKGNYKDKWMLPRVSDLRELAITLSHKDSRLISEEQLNYLIELKEKIYQHDNYLFKARQEIHETSNVTCKSDSFDSSDKKILEDLSSQFEVSQLQSNVGDFSANNRLNSLTLNPEAIERSCMDNVKISDSTKTEKDLLYMEINNLKNNLFATQNMLKNTENELSSFKISTDRIQKRYENMQEQYRNLSIEFKNMVNIKEELQKRLTNLQEDFINVQKNVTSSSEMEKLKRKSLTSENQGISTNTSSVPENEYLFEENSRLKKIIENKTLDFEFLRSQYQEASSSALNLANEVKQLEAENVILKNKAEGEALRLKEMMIQLLEKKLDERIEELEIQNSLYLKQLKQKMNDESTKHLYPYEPCKLINMS</sequence>
<evidence type="ECO:0000256" key="2">
    <source>
        <dbReference type="SAM" id="MobiDB-lite"/>
    </source>
</evidence>
<evidence type="ECO:0000313" key="4">
    <source>
        <dbReference type="Proteomes" id="UP000663699"/>
    </source>
</evidence>
<protein>
    <recommendedName>
        <fullName evidence="5">Chromo domain-containing protein</fullName>
    </recommendedName>
</protein>
<keyword evidence="4" id="KW-1185">Reference proteome</keyword>
<feature type="compositionally biased region" description="Basic and acidic residues" evidence="2">
    <location>
        <begin position="14"/>
        <end position="24"/>
    </location>
</feature>
<feature type="coiled-coil region" evidence="1">
    <location>
        <begin position="859"/>
        <end position="935"/>
    </location>
</feature>
<gene>
    <name evidence="3" type="ORF">MERGE_002221</name>
</gene>
<feature type="compositionally biased region" description="Polar residues" evidence="2">
    <location>
        <begin position="951"/>
        <end position="962"/>
    </location>
</feature>
<organism evidence="3 4">
    <name type="scientific">Pneumocystis wakefieldiae</name>
    <dbReference type="NCBI Taxonomy" id="38082"/>
    <lineage>
        <taxon>Eukaryota</taxon>
        <taxon>Fungi</taxon>
        <taxon>Dikarya</taxon>
        <taxon>Ascomycota</taxon>
        <taxon>Taphrinomycotina</taxon>
        <taxon>Pneumocystomycetes</taxon>
        <taxon>Pneumocystaceae</taxon>
        <taxon>Pneumocystis</taxon>
    </lineage>
</organism>
<dbReference type="Pfam" id="PF11496">
    <property type="entry name" value="HDA2-3"/>
    <property type="match status" value="1"/>
</dbReference>
<reference evidence="3" key="1">
    <citation type="submission" date="2020-06" db="EMBL/GenBank/DDBJ databases">
        <title>Genomes of multiple members of Pneumocystis genus reveal paths to human pathogen Pneumocystis jirovecii.</title>
        <authorList>
            <person name="Cisse O.H."/>
            <person name="Ma L."/>
            <person name="Dekker J."/>
            <person name="Khil P."/>
            <person name="Jo J."/>
            <person name="Brenchley J."/>
            <person name="Blair R."/>
            <person name="Pahar B."/>
            <person name="Chabe M."/>
            <person name="Van Rompay K.A."/>
            <person name="Keesler R."/>
            <person name="Sukura A."/>
            <person name="Hirsch V."/>
            <person name="Kutty G."/>
            <person name="Liu Y."/>
            <person name="Peng L."/>
            <person name="Chen J."/>
            <person name="Song J."/>
            <person name="Weissenbacher-Lang C."/>
            <person name="Xu J."/>
            <person name="Upham N.S."/>
            <person name="Stajich J.E."/>
            <person name="Cuomo C.A."/>
            <person name="Cushion M.T."/>
            <person name="Kovacs J.A."/>
        </authorList>
    </citation>
    <scope>NUCLEOTIDE SEQUENCE</scope>
    <source>
        <strain evidence="3">2A</strain>
    </source>
</reference>
<dbReference type="AlphaFoldDB" id="A0A899G8M1"/>
<name>A0A899G8M1_9ASCO</name>
<dbReference type="Proteomes" id="UP000663699">
    <property type="component" value="Chromosome 4"/>
</dbReference>
<evidence type="ECO:0008006" key="5">
    <source>
        <dbReference type="Google" id="ProtNLM"/>
    </source>
</evidence>
<dbReference type="Gene3D" id="3.40.50.12360">
    <property type="match status" value="1"/>
</dbReference>
<evidence type="ECO:0000313" key="3">
    <source>
        <dbReference type="EMBL" id="QSL64917.1"/>
    </source>
</evidence>
<evidence type="ECO:0000256" key="1">
    <source>
        <dbReference type="SAM" id="Coils"/>
    </source>
</evidence>
<proteinExistence type="predicted"/>
<dbReference type="InterPro" id="IPR038609">
    <property type="entry name" value="HDA1_su2/3_sf"/>
</dbReference>
<feature type="region of interest" description="Disordered" evidence="2">
    <location>
        <begin position="943"/>
        <end position="962"/>
    </location>
</feature>
<dbReference type="EMBL" id="CP054535">
    <property type="protein sequence ID" value="QSL64917.1"/>
    <property type="molecule type" value="Genomic_DNA"/>
</dbReference>
<accession>A0A899G8M1</accession>
<dbReference type="GO" id="GO:0070823">
    <property type="term" value="C:HDA1 complex"/>
    <property type="evidence" value="ECO:0007669"/>
    <property type="project" value="InterPro"/>
</dbReference>
<feature type="region of interest" description="Disordered" evidence="2">
    <location>
        <begin position="1"/>
        <end position="24"/>
    </location>
</feature>
<keyword evidence="1" id="KW-0175">Coiled coil</keyword>
<dbReference type="InterPro" id="IPR021006">
    <property type="entry name" value="Hda2/3"/>
</dbReference>
<feature type="coiled-coil region" evidence="1">
    <location>
        <begin position="995"/>
        <end position="1066"/>
    </location>
</feature>
<dbReference type="OrthoDB" id="3647690at2759"/>